<reference evidence="9" key="1">
    <citation type="submission" date="2016-10" db="EMBL/GenBank/DDBJ databases">
        <authorList>
            <person name="Varghese N."/>
            <person name="Submissions S."/>
        </authorList>
    </citation>
    <scope>NUCLEOTIDE SEQUENCE [LARGE SCALE GENOMIC DNA]</scope>
    <source>
        <strain evidence="9">CGMCC 4.3568</strain>
    </source>
</reference>
<organism evidence="8 9">
    <name type="scientific">Amycolatopsis marina</name>
    <dbReference type="NCBI Taxonomy" id="490629"/>
    <lineage>
        <taxon>Bacteria</taxon>
        <taxon>Bacillati</taxon>
        <taxon>Actinomycetota</taxon>
        <taxon>Actinomycetes</taxon>
        <taxon>Pseudonocardiales</taxon>
        <taxon>Pseudonocardiaceae</taxon>
        <taxon>Amycolatopsis</taxon>
    </lineage>
</organism>
<feature type="transmembrane region" description="Helical" evidence="7">
    <location>
        <begin position="165"/>
        <end position="185"/>
    </location>
</feature>
<evidence type="ECO:0000256" key="4">
    <source>
        <dbReference type="ARBA" id="ARBA00022989"/>
    </source>
</evidence>
<evidence type="ECO:0000313" key="9">
    <source>
        <dbReference type="Proteomes" id="UP000243799"/>
    </source>
</evidence>
<sequence>MGHDPHPPDYGATSSAIQLLLVTLTLLVCAGVYLYLARRARVSNPVQGWSRWRTASFLTGLFLLAVALLPPVAAWAHTDFRGHMAQHLLIGMYAPLALVLGAPVTVLLRALPTLRGRQLTAILHSRPAHLLAHPATALMLSTGSLAVLYFTPLYTAMTSQPTGHWLLHAHFLFAGYLFAYAIAGPDPAPARPGVRTRLVYLGCAIALHAVISQLMYGGFWINIHAPIVEVRGGAEIMYYGGDIAELLLAAALVATWRPERHPAPPRTGPGRLVTSLSRGLSGRPRERAGPAGVGGAGGGVRCHRAGPGAGAGVDCRWTGYGGRRWLDGGVSGRRAG</sequence>
<dbReference type="STRING" id="490629.SAMN05216266_14012"/>
<evidence type="ECO:0000256" key="3">
    <source>
        <dbReference type="ARBA" id="ARBA00022692"/>
    </source>
</evidence>
<evidence type="ECO:0000256" key="2">
    <source>
        <dbReference type="ARBA" id="ARBA00022475"/>
    </source>
</evidence>
<feature type="transmembrane region" description="Helical" evidence="7">
    <location>
        <begin position="88"/>
        <end position="110"/>
    </location>
</feature>
<protein>
    <submittedName>
        <fullName evidence="8">Putative membrane protein</fullName>
    </submittedName>
</protein>
<feature type="transmembrane region" description="Helical" evidence="7">
    <location>
        <begin position="16"/>
        <end position="36"/>
    </location>
</feature>
<gene>
    <name evidence="8" type="ORF">SAMN05216266_14012</name>
</gene>
<evidence type="ECO:0000313" key="8">
    <source>
        <dbReference type="EMBL" id="SFB64097.1"/>
    </source>
</evidence>
<feature type="transmembrane region" description="Helical" evidence="7">
    <location>
        <begin position="197"/>
        <end position="216"/>
    </location>
</feature>
<comment type="subcellular location">
    <subcellularLocation>
        <location evidence="1">Cell membrane</location>
        <topology evidence="1">Multi-pass membrane protein</topology>
    </subcellularLocation>
</comment>
<dbReference type="InterPro" id="IPR019108">
    <property type="entry name" value="Caa3_assmbl_CtaG-rel"/>
</dbReference>
<evidence type="ECO:0000256" key="5">
    <source>
        <dbReference type="ARBA" id="ARBA00023136"/>
    </source>
</evidence>
<keyword evidence="4 7" id="KW-1133">Transmembrane helix</keyword>
<dbReference type="EMBL" id="FOKG01000040">
    <property type="protein sequence ID" value="SFB64097.1"/>
    <property type="molecule type" value="Genomic_DNA"/>
</dbReference>
<accession>A0A1I1CNP5</accession>
<evidence type="ECO:0000256" key="6">
    <source>
        <dbReference type="SAM" id="MobiDB-lite"/>
    </source>
</evidence>
<keyword evidence="9" id="KW-1185">Reference proteome</keyword>
<evidence type="ECO:0000256" key="1">
    <source>
        <dbReference type="ARBA" id="ARBA00004651"/>
    </source>
</evidence>
<dbReference type="AlphaFoldDB" id="A0A1I1CNP5"/>
<feature type="transmembrane region" description="Helical" evidence="7">
    <location>
        <begin position="57"/>
        <end position="76"/>
    </location>
</feature>
<keyword evidence="3 7" id="KW-0812">Transmembrane</keyword>
<evidence type="ECO:0000256" key="7">
    <source>
        <dbReference type="SAM" id="Phobius"/>
    </source>
</evidence>
<name>A0A1I1CNP5_9PSEU</name>
<dbReference type="GO" id="GO:0005886">
    <property type="term" value="C:plasma membrane"/>
    <property type="evidence" value="ECO:0007669"/>
    <property type="project" value="UniProtKB-SubCell"/>
</dbReference>
<keyword evidence="2" id="KW-1003">Cell membrane</keyword>
<dbReference type="Proteomes" id="UP000243799">
    <property type="component" value="Unassembled WGS sequence"/>
</dbReference>
<feature type="region of interest" description="Disordered" evidence="6">
    <location>
        <begin position="260"/>
        <end position="297"/>
    </location>
</feature>
<feature type="transmembrane region" description="Helical" evidence="7">
    <location>
        <begin position="130"/>
        <end position="150"/>
    </location>
</feature>
<dbReference type="Pfam" id="PF09678">
    <property type="entry name" value="Caa3_CtaG"/>
    <property type="match status" value="1"/>
</dbReference>
<keyword evidence="5 7" id="KW-0472">Membrane</keyword>
<proteinExistence type="predicted"/>